<evidence type="ECO:0000313" key="5">
    <source>
        <dbReference type="EMBL" id="CAL6113494.1"/>
    </source>
</evidence>
<dbReference type="EMBL" id="CAXDID020000766">
    <property type="protein sequence ID" value="CAL6113494.1"/>
    <property type="molecule type" value="Genomic_DNA"/>
</dbReference>
<reference evidence="4 6" key="2">
    <citation type="submission" date="2024-07" db="EMBL/GenBank/DDBJ databases">
        <authorList>
            <person name="Akdeniz Z."/>
        </authorList>
    </citation>
    <scope>NUCLEOTIDE SEQUENCE [LARGE SCALE GENOMIC DNA]</scope>
</reference>
<dbReference type="EMBL" id="CATOUU010000494">
    <property type="protein sequence ID" value="CAI9931562.1"/>
    <property type="molecule type" value="Genomic_DNA"/>
</dbReference>
<gene>
    <name evidence="2" type="ORF">HINF_LOCUS19207</name>
    <name evidence="3" type="ORF">HINF_LOCUS38391</name>
    <name evidence="4" type="ORF">HINF_LOCUS51068</name>
    <name evidence="5" type="ORF">HINF_LOCUS77536</name>
</gene>
<organism evidence="3">
    <name type="scientific">Hexamita inflata</name>
    <dbReference type="NCBI Taxonomy" id="28002"/>
    <lineage>
        <taxon>Eukaryota</taxon>
        <taxon>Metamonada</taxon>
        <taxon>Diplomonadida</taxon>
        <taxon>Hexamitidae</taxon>
        <taxon>Hexamitinae</taxon>
        <taxon>Hexamita</taxon>
    </lineage>
</organism>
<evidence type="ECO:0000313" key="3">
    <source>
        <dbReference type="EMBL" id="CAI9950746.1"/>
    </source>
</evidence>
<evidence type="ECO:0000313" key="2">
    <source>
        <dbReference type="EMBL" id="CAI9931562.1"/>
    </source>
</evidence>
<accession>A0AA86Q2F9</accession>
<name>A0AA86Q2F9_9EUKA</name>
<keyword evidence="1" id="KW-0175">Coiled coil</keyword>
<dbReference type="AlphaFoldDB" id="A0AA86Q2F9"/>
<proteinExistence type="predicted"/>
<sequence>MSSIQSMDRKQKIEQQKQISSQFLKSHIDEKPQTYYQFQPQVEIQPVQQKYLYTQKFFDPVNYLEYQEEYMQQPSSDKAIQEYQLKIQQSNTKNQMLKNQISQQRQYILGLLNFDMKIELKEEKVQETQNQSQLTQDYQRESVQLLKQSSESVHRTSFLIDAEIEELKTKICIMNKLLGEYKQQYTYNSNKNGINDQIKQLCLKLVKLQNLLLQ</sequence>
<feature type="coiled-coil region" evidence="1">
    <location>
        <begin position="80"/>
        <end position="131"/>
    </location>
</feature>
<dbReference type="EMBL" id="CATOUU010000818">
    <property type="protein sequence ID" value="CAI9950746.1"/>
    <property type="molecule type" value="Genomic_DNA"/>
</dbReference>
<dbReference type="EMBL" id="CAXDID020000248">
    <property type="protein sequence ID" value="CAL6063848.1"/>
    <property type="molecule type" value="Genomic_DNA"/>
</dbReference>
<evidence type="ECO:0000256" key="1">
    <source>
        <dbReference type="SAM" id="Coils"/>
    </source>
</evidence>
<comment type="caution">
    <text evidence="3">The sequence shown here is derived from an EMBL/GenBank/DDBJ whole genome shotgun (WGS) entry which is preliminary data.</text>
</comment>
<dbReference type="Proteomes" id="UP001642409">
    <property type="component" value="Unassembled WGS sequence"/>
</dbReference>
<protein>
    <submittedName>
        <fullName evidence="4">Hypothetical_protein</fullName>
    </submittedName>
</protein>
<reference evidence="3" key="1">
    <citation type="submission" date="2023-06" db="EMBL/GenBank/DDBJ databases">
        <authorList>
            <person name="Kurt Z."/>
        </authorList>
    </citation>
    <scope>NUCLEOTIDE SEQUENCE</scope>
</reference>
<evidence type="ECO:0000313" key="4">
    <source>
        <dbReference type="EMBL" id="CAL6063848.1"/>
    </source>
</evidence>
<keyword evidence="6" id="KW-1185">Reference proteome</keyword>
<evidence type="ECO:0000313" key="6">
    <source>
        <dbReference type="Proteomes" id="UP001642409"/>
    </source>
</evidence>